<evidence type="ECO:0000313" key="3">
    <source>
        <dbReference type="Proteomes" id="UP000183982"/>
    </source>
</evidence>
<feature type="compositionally biased region" description="Polar residues" evidence="1">
    <location>
        <begin position="1"/>
        <end position="11"/>
    </location>
</feature>
<organism evidence="2 3">
    <name type="scientific">Shimia gijangensis</name>
    <dbReference type="NCBI Taxonomy" id="1470563"/>
    <lineage>
        <taxon>Bacteria</taxon>
        <taxon>Pseudomonadati</taxon>
        <taxon>Pseudomonadota</taxon>
        <taxon>Alphaproteobacteria</taxon>
        <taxon>Rhodobacterales</taxon>
        <taxon>Roseobacteraceae</taxon>
    </lineage>
</organism>
<dbReference type="EMBL" id="FQZQ01000017">
    <property type="protein sequence ID" value="SHK00800.1"/>
    <property type="molecule type" value="Genomic_DNA"/>
</dbReference>
<sequence>MLPNLSSNAQKAAQMAGATPKGVATRSLSSDSRPMVCGHTRACTCNSIFRYPSPYGWSDSVPVGSPIFCFHSNVYGQTRQALAESGPSLQKSFSPEFKRAICAPEADNFWRGRKTCANSRQHFFVQVPSRRWSPVAKPRANRRSSARVQARQLPLFLAAAFLPARLSGGQATSFTAKKTPANVTNPNFSAATLRSETHTRAIGATTAPVALFVSTARGLPAGQEPEGT</sequence>
<reference evidence="3" key="1">
    <citation type="submission" date="2016-11" db="EMBL/GenBank/DDBJ databases">
        <authorList>
            <person name="Varghese N."/>
            <person name="Submissions S."/>
        </authorList>
    </citation>
    <scope>NUCLEOTIDE SEQUENCE [LARGE SCALE GENOMIC DNA]</scope>
    <source>
        <strain evidence="3">DSM 100564</strain>
    </source>
</reference>
<dbReference type="Proteomes" id="UP000183982">
    <property type="component" value="Unassembled WGS sequence"/>
</dbReference>
<dbReference type="STRING" id="1470563.SAMN05444000_1179"/>
<keyword evidence="3" id="KW-1185">Reference proteome</keyword>
<gene>
    <name evidence="2" type="ORF">SAMN05444000_1179</name>
</gene>
<proteinExistence type="predicted"/>
<dbReference type="AlphaFoldDB" id="A0A1M6NYS8"/>
<feature type="region of interest" description="Disordered" evidence="1">
    <location>
        <begin position="1"/>
        <end position="30"/>
    </location>
</feature>
<evidence type="ECO:0000313" key="2">
    <source>
        <dbReference type="EMBL" id="SHK00800.1"/>
    </source>
</evidence>
<protein>
    <submittedName>
        <fullName evidence="2">Uncharacterized protein</fullName>
    </submittedName>
</protein>
<accession>A0A1M6NYS8</accession>
<name>A0A1M6NYS8_9RHOB</name>
<evidence type="ECO:0000256" key="1">
    <source>
        <dbReference type="SAM" id="MobiDB-lite"/>
    </source>
</evidence>